<keyword evidence="13 17" id="KW-0482">Metalloprotease</keyword>
<comment type="similarity">
    <text evidence="4 18">Belongs to the peptidase M8 family.</text>
</comment>
<dbReference type="GO" id="GO:0007155">
    <property type="term" value="P:cell adhesion"/>
    <property type="evidence" value="ECO:0007669"/>
    <property type="project" value="InterPro"/>
</dbReference>
<evidence type="ECO:0000256" key="16">
    <source>
        <dbReference type="PIRSR" id="PIRSR601577-1"/>
    </source>
</evidence>
<accession>A0A8J9YU45</accession>
<evidence type="ECO:0000256" key="3">
    <source>
        <dbReference type="ARBA" id="ARBA00004502"/>
    </source>
</evidence>
<dbReference type="FunFam" id="3.90.132.10:FF:000001">
    <property type="entry name" value="leishmanolysin-like peptidase isoform X2"/>
    <property type="match status" value="1"/>
</dbReference>
<dbReference type="Gene3D" id="2.10.55.10">
    <property type="entry name" value="Leishmanolysin domain 3"/>
    <property type="match status" value="1"/>
</dbReference>
<dbReference type="EMBL" id="OV696697">
    <property type="protein sequence ID" value="CAH1241764.1"/>
    <property type="molecule type" value="Genomic_DNA"/>
</dbReference>
<protein>
    <recommendedName>
        <fullName evidence="15 18">Leishmanolysin-like peptidase</fullName>
        <ecNumber evidence="18">3.4.24.-</ecNumber>
    </recommendedName>
</protein>
<organism evidence="20 21">
    <name type="scientific">Branchiostoma lanceolatum</name>
    <name type="common">Common lancelet</name>
    <name type="synonym">Amphioxus lanceolatum</name>
    <dbReference type="NCBI Taxonomy" id="7740"/>
    <lineage>
        <taxon>Eukaryota</taxon>
        <taxon>Metazoa</taxon>
        <taxon>Chordata</taxon>
        <taxon>Cephalochordata</taxon>
        <taxon>Leptocardii</taxon>
        <taxon>Amphioxiformes</taxon>
        <taxon>Branchiostomatidae</taxon>
        <taxon>Branchiostoma</taxon>
    </lineage>
</organism>
<dbReference type="Gene3D" id="3.10.170.20">
    <property type="match status" value="1"/>
</dbReference>
<keyword evidence="7 18" id="KW-0645">Protease</keyword>
<dbReference type="GO" id="GO:0004222">
    <property type="term" value="F:metalloendopeptidase activity"/>
    <property type="evidence" value="ECO:0007669"/>
    <property type="project" value="UniProtKB-UniRule"/>
</dbReference>
<evidence type="ECO:0000256" key="5">
    <source>
        <dbReference type="ARBA" id="ARBA00022490"/>
    </source>
</evidence>
<evidence type="ECO:0000256" key="1">
    <source>
        <dbReference type="ARBA" id="ARBA00002657"/>
    </source>
</evidence>
<dbReference type="GO" id="GO:0005811">
    <property type="term" value="C:lipid droplet"/>
    <property type="evidence" value="ECO:0007669"/>
    <property type="project" value="UniProtKB-SubCell"/>
</dbReference>
<dbReference type="Proteomes" id="UP000838412">
    <property type="component" value="Chromosome 12"/>
</dbReference>
<evidence type="ECO:0000256" key="4">
    <source>
        <dbReference type="ARBA" id="ARBA00005860"/>
    </source>
</evidence>
<feature type="region of interest" description="Disordered" evidence="19">
    <location>
        <begin position="647"/>
        <end position="669"/>
    </location>
</feature>
<feature type="binding site" evidence="17">
    <location>
        <position position="271"/>
    </location>
    <ligand>
        <name>Zn(2+)</name>
        <dbReference type="ChEBI" id="CHEBI:29105"/>
        <note>catalytic</note>
    </ligand>
</feature>
<dbReference type="AlphaFoldDB" id="A0A8J9YU45"/>
<dbReference type="FunFam" id="3.10.170.20:FF:000002">
    <property type="entry name" value="Leishmanolysin like peptidase"/>
    <property type="match status" value="1"/>
</dbReference>
<evidence type="ECO:0000256" key="10">
    <source>
        <dbReference type="ARBA" id="ARBA00022776"/>
    </source>
</evidence>
<evidence type="ECO:0000256" key="13">
    <source>
        <dbReference type="ARBA" id="ARBA00023049"/>
    </source>
</evidence>
<dbReference type="OrthoDB" id="527990at2759"/>
<evidence type="ECO:0000256" key="7">
    <source>
        <dbReference type="ARBA" id="ARBA00022670"/>
    </source>
</evidence>
<evidence type="ECO:0000256" key="18">
    <source>
        <dbReference type="RuleBase" id="RU366077"/>
    </source>
</evidence>
<dbReference type="GO" id="GO:0006508">
    <property type="term" value="P:proteolysis"/>
    <property type="evidence" value="ECO:0007669"/>
    <property type="project" value="UniProtKB-KW"/>
</dbReference>
<dbReference type="Gene3D" id="3.90.132.10">
    <property type="entry name" value="Leishmanolysin , domain 2"/>
    <property type="match status" value="1"/>
</dbReference>
<feature type="binding site" evidence="17">
    <location>
        <position position="374"/>
    </location>
    <ligand>
        <name>Zn(2+)</name>
        <dbReference type="ChEBI" id="CHEBI:29105"/>
        <note>catalytic</note>
    </ligand>
</feature>
<comment type="subcellular location">
    <subcellularLocation>
        <location evidence="2">Cytoplasm</location>
    </subcellularLocation>
    <subcellularLocation>
        <location evidence="3">Lipid droplet</location>
    </subcellularLocation>
</comment>
<evidence type="ECO:0000256" key="14">
    <source>
        <dbReference type="ARBA" id="ARBA00023306"/>
    </source>
</evidence>
<evidence type="ECO:0000256" key="12">
    <source>
        <dbReference type="ARBA" id="ARBA00022833"/>
    </source>
</evidence>
<feature type="active site" evidence="16">
    <location>
        <position position="268"/>
    </location>
</feature>
<dbReference type="PANTHER" id="PTHR10942:SF0">
    <property type="entry name" value="LEISHMANOLYSIN-LIKE PEPTIDASE"/>
    <property type="match status" value="1"/>
</dbReference>
<dbReference type="PANTHER" id="PTHR10942">
    <property type="entry name" value="LEISHMANOLYSIN-LIKE PEPTIDASE"/>
    <property type="match status" value="1"/>
</dbReference>
<dbReference type="GO" id="GO:0046872">
    <property type="term" value="F:metal ion binding"/>
    <property type="evidence" value="ECO:0007669"/>
    <property type="project" value="UniProtKB-KW"/>
</dbReference>
<evidence type="ECO:0000256" key="15">
    <source>
        <dbReference type="ARBA" id="ARBA00039717"/>
    </source>
</evidence>
<evidence type="ECO:0000313" key="20">
    <source>
        <dbReference type="EMBL" id="CAH1241764.1"/>
    </source>
</evidence>
<evidence type="ECO:0000256" key="2">
    <source>
        <dbReference type="ARBA" id="ARBA00004496"/>
    </source>
</evidence>
<keyword evidence="12 17" id="KW-0862">Zinc</keyword>
<comment type="cofactor">
    <cofactor evidence="17 18">
        <name>Zn(2+)</name>
        <dbReference type="ChEBI" id="CHEBI:29105"/>
    </cofactor>
    <text evidence="17 18">Binds 1 zinc ion per subunit.</text>
</comment>
<comment type="function">
    <text evidence="1">Metalloprotease.</text>
</comment>
<dbReference type="Pfam" id="PF01457">
    <property type="entry name" value="Peptidase_M8"/>
    <property type="match status" value="1"/>
</dbReference>
<evidence type="ECO:0000256" key="17">
    <source>
        <dbReference type="PIRSR" id="PIRSR601577-2"/>
    </source>
</evidence>
<dbReference type="SUPFAM" id="SSF55486">
    <property type="entry name" value="Metalloproteases ('zincins'), catalytic domain"/>
    <property type="match status" value="1"/>
</dbReference>
<keyword evidence="10" id="KW-0498">Mitosis</keyword>
<keyword evidence="9 17" id="KW-0479">Metal-binding</keyword>
<reference evidence="20" key="1">
    <citation type="submission" date="2022-01" db="EMBL/GenBank/DDBJ databases">
        <authorList>
            <person name="Braso-Vives M."/>
        </authorList>
    </citation>
    <scope>NUCLEOTIDE SEQUENCE</scope>
</reference>
<gene>
    <name evidence="20" type="primary">LMLN</name>
    <name evidence="20" type="ORF">BLAG_LOCUS5250</name>
</gene>
<evidence type="ECO:0000256" key="8">
    <source>
        <dbReference type="ARBA" id="ARBA00022677"/>
    </source>
</evidence>
<sequence length="699" mass="77855">MYDVFPLTANHVPVLFRCPISWERTKMATAGNNISVTSAVSLLVSSFLCLLVHTQAHTCTHRVPKPNEVVHGVHIEPAHIVKKRSLDQPLRIHLVYDSSIEQLSTEKKDLVKNVLFPQAKEFLQNTLYVRGTGMPILLDRQCQTGHAVILENDPHLCCETACNVTTRCGEVQVPEEHLRQCRVWTQQTGCNLVGNPSGPGVASADFILYVSAKQTDRCGVDDTVAYAAYCQLEAALDRPVAGYANLCPNVISTKPHEFASLLSTVKHEMIHALGFSSGLFAFYRDENGDPLTDRNANGKPQFNDQLGVYQWSDRVIQEVTYPEWHIRGGRTLPHTVNLIITPKVVAEIRSHFNCSDLQGAEIENQGGAGTEWNHWEKRLLESEAMTGSHTQNRAFSRLTLALMEDTGWYRANYDMAEPLLWGKNLGCDFAKKSCKYWIDSQTQKGELVAPYCNTVQQNPLQLRCSIDRVSVALCNLQNYNRVIPEEYQYFDSIPGQDSASLQNYGGGVALADYCPFNQEFNWQSDGVFSRASNCDTAENAPSDRDNFALEYYGQDSKCVEQGSAWMKEDCRQRAPAVDWGSGCYKYRCTNEGLIVDVAGKEYRCYRKGQQLPIATVKGFWLYTGSLVCPSCEEMCWDNLQITCPAETDPPNVSTTSTRPPVPCGTVQSVSESPGRTATLGMLVLNLVPLLVGILLCNTP</sequence>
<evidence type="ECO:0000256" key="9">
    <source>
        <dbReference type="ARBA" id="ARBA00022723"/>
    </source>
</evidence>
<keyword evidence="8" id="KW-0551">Lipid droplet</keyword>
<keyword evidence="14" id="KW-0131">Cell cycle</keyword>
<proteinExistence type="inferred from homology"/>
<dbReference type="FunFam" id="2.10.55.10:FF:000001">
    <property type="entry name" value="Leishmanolysin like peptidase"/>
    <property type="match status" value="1"/>
</dbReference>
<keyword evidence="11 18" id="KW-0378">Hydrolase</keyword>
<dbReference type="InterPro" id="IPR001577">
    <property type="entry name" value="Peptidase_M8"/>
</dbReference>
<keyword evidence="5" id="KW-0963">Cytoplasm</keyword>
<keyword evidence="6" id="KW-0132">Cell division</keyword>
<dbReference type="GO" id="GO:0005737">
    <property type="term" value="C:cytoplasm"/>
    <property type="evidence" value="ECO:0007669"/>
    <property type="project" value="UniProtKB-SubCell"/>
</dbReference>
<evidence type="ECO:0000256" key="19">
    <source>
        <dbReference type="SAM" id="MobiDB-lite"/>
    </source>
</evidence>
<keyword evidence="21" id="KW-1185">Reference proteome</keyword>
<feature type="binding site" evidence="17">
    <location>
        <position position="267"/>
    </location>
    <ligand>
        <name>Zn(2+)</name>
        <dbReference type="ChEBI" id="CHEBI:29105"/>
        <note>catalytic</note>
    </ligand>
</feature>
<dbReference type="GO" id="GO:0016020">
    <property type="term" value="C:membrane"/>
    <property type="evidence" value="ECO:0007669"/>
    <property type="project" value="InterPro"/>
</dbReference>
<evidence type="ECO:0000313" key="21">
    <source>
        <dbReference type="Proteomes" id="UP000838412"/>
    </source>
</evidence>
<dbReference type="Gene3D" id="2.30.34.10">
    <property type="entry name" value="Leishmanolysin domain 4"/>
    <property type="match status" value="1"/>
</dbReference>
<evidence type="ECO:0000256" key="11">
    <source>
        <dbReference type="ARBA" id="ARBA00022801"/>
    </source>
</evidence>
<dbReference type="GO" id="GO:0051301">
    <property type="term" value="P:cell division"/>
    <property type="evidence" value="ECO:0007669"/>
    <property type="project" value="UniProtKB-KW"/>
</dbReference>
<dbReference type="EC" id="3.4.24.-" evidence="18"/>
<evidence type="ECO:0000256" key="6">
    <source>
        <dbReference type="ARBA" id="ARBA00022618"/>
    </source>
</evidence>
<name>A0A8J9YU45_BRALA</name>